<keyword evidence="4" id="KW-1003">Cell membrane</keyword>
<dbReference type="InterPro" id="IPR004485">
    <property type="entry name" value="Cobalamin_biosynth_CobD/CbiB"/>
</dbReference>
<dbReference type="PANTHER" id="PTHR34308">
    <property type="entry name" value="COBALAMIN BIOSYNTHESIS PROTEIN CBIB"/>
    <property type="match status" value="1"/>
</dbReference>
<feature type="transmembrane region" description="Helical" evidence="9">
    <location>
        <begin position="303"/>
        <end position="330"/>
    </location>
</feature>
<name>A0A645D153_9ZZZZ</name>
<feature type="transmembrane region" description="Helical" evidence="9">
    <location>
        <begin position="161"/>
        <end position="179"/>
    </location>
</feature>
<dbReference type="HAMAP" id="MF_00024">
    <property type="entry name" value="CobD_CbiB"/>
    <property type="match status" value="1"/>
</dbReference>
<evidence type="ECO:0000256" key="8">
    <source>
        <dbReference type="ARBA" id="ARBA00023136"/>
    </source>
</evidence>
<evidence type="ECO:0000256" key="4">
    <source>
        <dbReference type="ARBA" id="ARBA00022475"/>
    </source>
</evidence>
<evidence type="ECO:0000313" key="10">
    <source>
        <dbReference type="EMBL" id="MPM82944.1"/>
    </source>
</evidence>
<dbReference type="PANTHER" id="PTHR34308:SF1">
    <property type="entry name" value="COBALAMIN BIOSYNTHESIS PROTEIN CBIB"/>
    <property type="match status" value="1"/>
</dbReference>
<dbReference type="NCBIfam" id="TIGR00380">
    <property type="entry name" value="cobal_cbiB"/>
    <property type="match status" value="1"/>
</dbReference>
<dbReference type="UniPathway" id="UPA00148"/>
<dbReference type="EMBL" id="VSSQ01031875">
    <property type="protein sequence ID" value="MPM82944.1"/>
    <property type="molecule type" value="Genomic_DNA"/>
</dbReference>
<dbReference type="Pfam" id="PF03186">
    <property type="entry name" value="CobD_Cbib"/>
    <property type="match status" value="1"/>
</dbReference>
<accession>A0A645D153</accession>
<organism evidence="10">
    <name type="scientific">bioreactor metagenome</name>
    <dbReference type="NCBI Taxonomy" id="1076179"/>
    <lineage>
        <taxon>unclassified sequences</taxon>
        <taxon>metagenomes</taxon>
        <taxon>ecological metagenomes</taxon>
    </lineage>
</organism>
<dbReference type="GO" id="GO:0005886">
    <property type="term" value="C:plasma membrane"/>
    <property type="evidence" value="ECO:0007669"/>
    <property type="project" value="UniProtKB-SubCell"/>
</dbReference>
<keyword evidence="5" id="KW-0169">Cobalamin biosynthesis</keyword>
<reference evidence="10" key="1">
    <citation type="submission" date="2019-08" db="EMBL/GenBank/DDBJ databases">
        <authorList>
            <person name="Kucharzyk K."/>
            <person name="Murdoch R.W."/>
            <person name="Higgins S."/>
            <person name="Loffler F."/>
        </authorList>
    </citation>
    <scope>NUCLEOTIDE SEQUENCE</scope>
</reference>
<dbReference type="GO" id="GO:0048472">
    <property type="term" value="F:threonine-phosphate decarboxylase activity"/>
    <property type="evidence" value="ECO:0007669"/>
    <property type="project" value="InterPro"/>
</dbReference>
<evidence type="ECO:0000256" key="5">
    <source>
        <dbReference type="ARBA" id="ARBA00022573"/>
    </source>
</evidence>
<protein>
    <submittedName>
        <fullName evidence="10">Cobalamin biosynthesis protein CobD</fullName>
    </submittedName>
</protein>
<sequence>MIHDFITTHSGFLIPLAGGFLLDALLGDPARLPHPIRLFGKMISFCELKFNKGKRRRTKGIAVASILVLLVFGFLYGIQLALHDFPAVKVVINTVFFFYALGNRSLIEEAWKVERRVQKNDLSAARRQLSRIVGRDTSQLSFQQIRTATLETLAENLSDGVVAPLFFYALGGIPLMMAYKMINTLDSMIGYKNDRYNDFGWFAAHILDDGANYVPARLTAFLMISFPPSSRGFHFVHKYASRHSSPNSGYPESALAGILNCRFGGSNTYDGKRVEKPYIGKNYRELTHDDVVKSCIINIRTSLLMLICTLSMYCIFQELTGFSHNFLYFWG</sequence>
<comment type="caution">
    <text evidence="10">The sequence shown here is derived from an EMBL/GenBank/DDBJ whole genome shotgun (WGS) entry which is preliminary data.</text>
</comment>
<comment type="similarity">
    <text evidence="3">Belongs to the CobD/CbiB family.</text>
</comment>
<evidence type="ECO:0000256" key="2">
    <source>
        <dbReference type="ARBA" id="ARBA00004953"/>
    </source>
</evidence>
<evidence type="ECO:0000256" key="9">
    <source>
        <dbReference type="SAM" id="Phobius"/>
    </source>
</evidence>
<evidence type="ECO:0000256" key="1">
    <source>
        <dbReference type="ARBA" id="ARBA00004651"/>
    </source>
</evidence>
<comment type="subcellular location">
    <subcellularLocation>
        <location evidence="1">Cell membrane</location>
        <topology evidence="1">Multi-pass membrane protein</topology>
    </subcellularLocation>
</comment>
<evidence type="ECO:0000256" key="3">
    <source>
        <dbReference type="ARBA" id="ARBA00006263"/>
    </source>
</evidence>
<gene>
    <name evidence="10" type="primary">cobD_28</name>
    <name evidence="10" type="ORF">SDC9_130006</name>
</gene>
<proteinExistence type="inferred from homology"/>
<evidence type="ECO:0000256" key="6">
    <source>
        <dbReference type="ARBA" id="ARBA00022692"/>
    </source>
</evidence>
<comment type="pathway">
    <text evidence="2">Cofactor biosynthesis; adenosylcobalamin biosynthesis.</text>
</comment>
<feature type="transmembrane region" description="Helical" evidence="9">
    <location>
        <begin position="6"/>
        <end position="27"/>
    </location>
</feature>
<keyword evidence="7 9" id="KW-1133">Transmembrane helix</keyword>
<keyword evidence="8 9" id="KW-0472">Membrane</keyword>
<keyword evidence="6 9" id="KW-0812">Transmembrane</keyword>
<feature type="transmembrane region" description="Helical" evidence="9">
    <location>
        <begin position="61"/>
        <end position="82"/>
    </location>
</feature>
<dbReference type="GO" id="GO:0009236">
    <property type="term" value="P:cobalamin biosynthetic process"/>
    <property type="evidence" value="ECO:0007669"/>
    <property type="project" value="UniProtKB-UniPathway"/>
</dbReference>
<dbReference type="AlphaFoldDB" id="A0A645D153"/>
<evidence type="ECO:0000256" key="7">
    <source>
        <dbReference type="ARBA" id="ARBA00022989"/>
    </source>
</evidence>